<name>A0A927IBZ4_9ACTN</name>
<keyword evidence="2" id="KW-1133">Transmembrane helix</keyword>
<evidence type="ECO:0000313" key="4">
    <source>
        <dbReference type="Proteomes" id="UP000632289"/>
    </source>
</evidence>
<keyword evidence="4" id="KW-1185">Reference proteome</keyword>
<proteinExistence type="predicted"/>
<gene>
    <name evidence="3" type="ORF">IF129_04040</name>
</gene>
<evidence type="ECO:0000313" key="3">
    <source>
        <dbReference type="EMBL" id="MBD3930736.1"/>
    </source>
</evidence>
<dbReference type="EMBL" id="JACXYU010000001">
    <property type="protein sequence ID" value="MBD3930736.1"/>
    <property type="molecule type" value="Genomic_DNA"/>
</dbReference>
<dbReference type="AlphaFoldDB" id="A0A927IBZ4"/>
<feature type="transmembrane region" description="Helical" evidence="2">
    <location>
        <begin position="90"/>
        <end position="111"/>
    </location>
</feature>
<feature type="compositionally biased region" description="Pro residues" evidence="1">
    <location>
        <begin position="1"/>
        <end position="36"/>
    </location>
</feature>
<dbReference type="SUPFAM" id="SSF81995">
    <property type="entry name" value="beta-sandwich domain of Sec23/24"/>
    <property type="match status" value="1"/>
</dbReference>
<reference evidence="3" key="1">
    <citation type="submission" date="2020-09" db="EMBL/GenBank/DDBJ databases">
        <title>Secondary metabolite and genome analysis of marine Streptomyces chumphonensis KK1-2T.</title>
        <authorList>
            <person name="Phongsopitanun W."/>
            <person name="Kanchanasin P."/>
            <person name="Pittayakhajonwut P."/>
            <person name="Suwanborirux K."/>
            <person name="Tanasupawat S."/>
        </authorList>
    </citation>
    <scope>NUCLEOTIDE SEQUENCE</scope>
    <source>
        <strain evidence="3">KK1-2</strain>
    </source>
</reference>
<feature type="compositionally biased region" description="Low complexity" evidence="1">
    <location>
        <begin position="51"/>
        <end position="71"/>
    </location>
</feature>
<feature type="region of interest" description="Disordered" evidence="1">
    <location>
        <begin position="168"/>
        <end position="189"/>
    </location>
</feature>
<accession>A0A927IBZ4</accession>
<organism evidence="3 4">
    <name type="scientific">Streptomyces chumphonensis</name>
    <dbReference type="NCBI Taxonomy" id="1214925"/>
    <lineage>
        <taxon>Bacteria</taxon>
        <taxon>Bacillati</taxon>
        <taxon>Actinomycetota</taxon>
        <taxon>Actinomycetes</taxon>
        <taxon>Kitasatosporales</taxon>
        <taxon>Streptomycetaceae</taxon>
        <taxon>Streptomyces</taxon>
    </lineage>
</organism>
<protein>
    <submittedName>
        <fullName evidence="3">Uncharacterized protein</fullName>
    </submittedName>
</protein>
<feature type="region of interest" description="Disordered" evidence="1">
    <location>
        <begin position="1"/>
        <end position="89"/>
    </location>
</feature>
<comment type="caution">
    <text evidence="3">The sequence shown here is derived from an EMBL/GenBank/DDBJ whole genome shotgun (WGS) entry which is preliminary data.</text>
</comment>
<sequence>MSHQPPPPPPPPGPYGQQPPQPNPYGAPPAPYPPYGNPQSQPAGPYAQPTYGHPPAAQGPYAPQQPYGQAHLHGGQAPPPPPRRRSKGKAVGLTVGALAVVGALVAGVVLLTGGDGSTIADDGPHRLDVPQQVGDYRLSEDDGGTDGAAREDAEFMAVMERLGISDGTSVQGSYSTLDPDDAGTSGEDNPLAGMRMAFFGGVWGEVEDPERAVDDFFRFVRSEAAKDEESTAEFVGDPEAFTPEGFEGAVLKCQEVADEQEGVQVSVPLCVWGDHSTVGMVMPLALLGTTSMEAGAQLTADFRAEARVRAE</sequence>
<evidence type="ECO:0000256" key="2">
    <source>
        <dbReference type="SAM" id="Phobius"/>
    </source>
</evidence>
<dbReference type="Proteomes" id="UP000632289">
    <property type="component" value="Unassembled WGS sequence"/>
</dbReference>
<evidence type="ECO:0000256" key="1">
    <source>
        <dbReference type="SAM" id="MobiDB-lite"/>
    </source>
</evidence>
<dbReference type="RefSeq" id="WP_191207976.1">
    <property type="nucleotide sequence ID" value="NZ_BAABKL010000039.1"/>
</dbReference>
<keyword evidence="2" id="KW-0472">Membrane</keyword>
<keyword evidence="2" id="KW-0812">Transmembrane</keyword>